<feature type="domain" description="POP1 C-terminal" evidence="7">
    <location>
        <begin position="651"/>
        <end position="844"/>
    </location>
</feature>
<dbReference type="STRING" id="37001.A0A1A9WK02"/>
<dbReference type="Proteomes" id="UP000091820">
    <property type="component" value="Unassembled WGS sequence"/>
</dbReference>
<dbReference type="Pfam" id="PF06978">
    <property type="entry name" value="POP1_N"/>
    <property type="match status" value="2"/>
</dbReference>
<evidence type="ECO:0000256" key="3">
    <source>
        <dbReference type="ARBA" id="ARBA00023242"/>
    </source>
</evidence>
<dbReference type="Pfam" id="PF08170">
    <property type="entry name" value="POPLD"/>
    <property type="match status" value="1"/>
</dbReference>
<dbReference type="InterPro" id="IPR009723">
    <property type="entry name" value="Pop1_N"/>
</dbReference>
<keyword evidence="2" id="KW-0819">tRNA processing</keyword>
<name>A0A1A9WK02_9MUSC</name>
<dbReference type="PANTHER" id="PTHR22731:SF3">
    <property type="entry name" value="RIBONUCLEASES P_MRP PROTEIN SUBUNIT POP1"/>
    <property type="match status" value="1"/>
</dbReference>
<dbReference type="GO" id="GO:0001682">
    <property type="term" value="P:tRNA 5'-leader removal"/>
    <property type="evidence" value="ECO:0007669"/>
    <property type="project" value="InterPro"/>
</dbReference>
<dbReference type="AlphaFoldDB" id="A0A1A9WK02"/>
<reference evidence="9" key="1">
    <citation type="submission" date="2014-03" db="EMBL/GenBank/DDBJ databases">
        <authorList>
            <person name="Aksoy S."/>
            <person name="Warren W."/>
            <person name="Wilson R.K."/>
        </authorList>
    </citation>
    <scope>NUCLEOTIDE SEQUENCE [LARGE SCALE GENOMIC DNA]</scope>
    <source>
        <strain evidence="9">IAEA</strain>
    </source>
</reference>
<evidence type="ECO:0000256" key="4">
    <source>
        <dbReference type="SAM" id="MobiDB-lite"/>
    </source>
</evidence>
<reference evidence="8" key="2">
    <citation type="submission" date="2020-05" db="UniProtKB">
        <authorList>
            <consortium name="EnsemblMetazoa"/>
        </authorList>
    </citation>
    <scope>IDENTIFICATION</scope>
    <source>
        <strain evidence="8">IAEA</strain>
    </source>
</reference>
<comment type="subcellular location">
    <subcellularLocation>
        <location evidence="1">Nucleus</location>
    </subcellularLocation>
</comment>
<evidence type="ECO:0000259" key="7">
    <source>
        <dbReference type="Pfam" id="PF22770"/>
    </source>
</evidence>
<dbReference type="InterPro" id="IPR055079">
    <property type="entry name" value="POP1_C"/>
</dbReference>
<protein>
    <submittedName>
        <fullName evidence="8">Uncharacterized protein</fullName>
    </submittedName>
</protein>
<organism evidence="8 9">
    <name type="scientific">Glossina brevipalpis</name>
    <dbReference type="NCBI Taxonomy" id="37001"/>
    <lineage>
        <taxon>Eukaryota</taxon>
        <taxon>Metazoa</taxon>
        <taxon>Ecdysozoa</taxon>
        <taxon>Arthropoda</taxon>
        <taxon>Hexapoda</taxon>
        <taxon>Insecta</taxon>
        <taxon>Pterygota</taxon>
        <taxon>Neoptera</taxon>
        <taxon>Endopterygota</taxon>
        <taxon>Diptera</taxon>
        <taxon>Brachycera</taxon>
        <taxon>Muscomorpha</taxon>
        <taxon>Hippoboscoidea</taxon>
        <taxon>Glossinidae</taxon>
        <taxon>Glossina</taxon>
    </lineage>
</organism>
<dbReference type="Pfam" id="PF22770">
    <property type="entry name" value="POP1_C"/>
    <property type="match status" value="1"/>
</dbReference>
<dbReference type="PANTHER" id="PTHR22731">
    <property type="entry name" value="RIBONUCLEASES P/MRP PROTEIN SUBUNIT POP1"/>
    <property type="match status" value="1"/>
</dbReference>
<dbReference type="InterPro" id="IPR012590">
    <property type="entry name" value="POPLD_dom"/>
</dbReference>
<evidence type="ECO:0000313" key="8">
    <source>
        <dbReference type="EnsemblMetazoa" id="GBRI022530-PA"/>
    </source>
</evidence>
<feature type="region of interest" description="Disordered" evidence="4">
    <location>
        <begin position="55"/>
        <end position="98"/>
    </location>
</feature>
<dbReference type="VEuPathDB" id="VectorBase:GBRI022530"/>
<evidence type="ECO:0000313" key="9">
    <source>
        <dbReference type="Proteomes" id="UP000091820"/>
    </source>
</evidence>
<feature type="domain" description="Pop1 N-terminal" evidence="5">
    <location>
        <begin position="24"/>
        <end position="97"/>
    </location>
</feature>
<evidence type="ECO:0000256" key="1">
    <source>
        <dbReference type="ARBA" id="ARBA00004123"/>
    </source>
</evidence>
<keyword evidence="3" id="KW-0539">Nucleus</keyword>
<evidence type="ECO:0000259" key="5">
    <source>
        <dbReference type="Pfam" id="PF06978"/>
    </source>
</evidence>
<accession>A0A1A9WK02</accession>
<dbReference type="EnsemblMetazoa" id="GBRI022530-RA">
    <property type="protein sequence ID" value="GBRI022530-PA"/>
    <property type="gene ID" value="GBRI022530"/>
</dbReference>
<feature type="domain" description="Pop1 N-terminal" evidence="5">
    <location>
        <begin position="103"/>
        <end position="170"/>
    </location>
</feature>
<keyword evidence="9" id="KW-1185">Reference proteome</keyword>
<evidence type="ECO:0000259" key="6">
    <source>
        <dbReference type="Pfam" id="PF08170"/>
    </source>
</evidence>
<proteinExistence type="predicted"/>
<feature type="domain" description="POPLD" evidence="6">
    <location>
        <begin position="514"/>
        <end position="601"/>
    </location>
</feature>
<sequence length="847" mass="99418">MMTEKMEYDPSLVGSHMPTFQYAASVLKEMRDLVKSIQNPVCNKLVFQSLPKHMRRRAMSHHPKRLPRKYRTAHIAQMSKSGKPQQRERPSRKYRRRPQNLLADYLRRQRKHKWLETHIWHAKRFHMIERWGYRLPYASCDKTYRACYRASAEHCLLQDISFHACIEMKGTVEDLRKGFEHLTSQHCGLGITAKTYLTGRREGSIDFFKYKQYPFKALGKVNFLWRPITDSQKQEQNCSRTLWLWIHPSCSRCILEELVKVFHLNSSKITKIPLDNEDEKPKIDKTSKMRVKTQRRLQFMTKYVARQNIPVYKNELATVELRELSDTINRFRLTGPLAQSVLNHAFKVKELESVATMKKTWIENFLQDQTFLNVYGQQKQYWEKCRKALKSPSELLSNMVLALNIEDPRLHRPRKRTKAINNMEPDDYNEHLEELLVDMPPNLSESVLWEQSLRDRISEEMVKSHAYCSLREQQAIVPGERCQFEDSLQAVPVLLIQRPGSQRGDYKRLGYGCGWDVIAPAGYGLQIWLSFIMWGARPGGLREFETIARDMGEELHLPDTIGGKQIAAERYVELRNKYFRLPPNKRLNYRKLSILSPFRVPFSQLVRDWKSNTTNANDFYVLRDRSKLKDIVECIKKSNPRIFPSTLTPECLIQLKLNVKRRGNPNNFSLICLPTKKDFKRNLKLIHLRNNDPVFTEPLLSDPNEKERKKLRVQHKKLLKRLRARRIREKRKKQETSNTKVYIRSAGTAAICTAQFKKMCELWLPEDVSTLFTVRKQGCRDVFGYLTSANFCLSEGIVGGVGYVTADGLKQLLKLCQQCRLKEPMCLIRPTNSRHYRFATFKVNLDV</sequence>
<dbReference type="InterPro" id="IPR039182">
    <property type="entry name" value="Pop1"/>
</dbReference>
<dbReference type="GO" id="GO:0000172">
    <property type="term" value="C:ribonuclease MRP complex"/>
    <property type="evidence" value="ECO:0007669"/>
    <property type="project" value="InterPro"/>
</dbReference>
<evidence type="ECO:0000256" key="2">
    <source>
        <dbReference type="ARBA" id="ARBA00022694"/>
    </source>
</evidence>
<feature type="compositionally biased region" description="Basic residues" evidence="4">
    <location>
        <begin position="55"/>
        <end position="72"/>
    </location>
</feature>
<dbReference type="GO" id="GO:0005655">
    <property type="term" value="C:nucleolar ribonuclease P complex"/>
    <property type="evidence" value="ECO:0007669"/>
    <property type="project" value="InterPro"/>
</dbReference>